<comment type="caution">
    <text evidence="1">The sequence shown here is derived from an EMBL/GenBank/DDBJ whole genome shotgun (WGS) entry which is preliminary data.</text>
</comment>
<name>A0ABS5NDX3_TSUPA</name>
<sequence length="139" mass="16384">MGMYTEFYFRAFLKKEATELADWLESEKPWEGVKFDDHEFFSCGRWGMIFCSGGAVYQHSHPKIFRRDPISGPELFIHSSLKNYCSEIDHFLDWIRPFVSDRYSDMFLGYTLREEDDVPTLHFLDRGDLYPNDVSPGGF</sequence>
<reference evidence="1 2" key="1">
    <citation type="submission" date="2021-04" db="EMBL/GenBank/DDBJ databases">
        <title>Whole genome sequence analysis of a thiophenic sulfur metabolizing bacteria.</title>
        <authorList>
            <person name="Akhtar N."/>
            <person name="Akram J."/>
            <person name="Aslam A."/>
        </authorList>
    </citation>
    <scope>NUCLEOTIDE SEQUENCE [LARGE SCALE GENOMIC DNA]</scope>
    <source>
        <strain evidence="1 2">3OW</strain>
    </source>
</reference>
<organism evidence="1 2">
    <name type="scientific">Tsukamurella paurometabola</name>
    <name type="common">Corynebacterium paurometabolum</name>
    <dbReference type="NCBI Taxonomy" id="2061"/>
    <lineage>
        <taxon>Bacteria</taxon>
        <taxon>Bacillati</taxon>
        <taxon>Actinomycetota</taxon>
        <taxon>Actinomycetes</taxon>
        <taxon>Mycobacteriales</taxon>
        <taxon>Tsukamurellaceae</taxon>
        <taxon>Tsukamurella</taxon>
    </lineage>
</organism>
<dbReference type="EMBL" id="JAGXOE010000034">
    <property type="protein sequence ID" value="MBS4102433.1"/>
    <property type="molecule type" value="Genomic_DNA"/>
</dbReference>
<keyword evidence="2" id="KW-1185">Reference proteome</keyword>
<accession>A0ABS5NDX3</accession>
<evidence type="ECO:0000313" key="2">
    <source>
        <dbReference type="Proteomes" id="UP000676853"/>
    </source>
</evidence>
<proteinExistence type="predicted"/>
<gene>
    <name evidence="1" type="ORF">KFZ73_14445</name>
</gene>
<dbReference type="RefSeq" id="WP_212554151.1">
    <property type="nucleotide sequence ID" value="NZ_JAGXOE010000034.1"/>
</dbReference>
<dbReference type="Proteomes" id="UP000676853">
    <property type="component" value="Unassembled WGS sequence"/>
</dbReference>
<protein>
    <submittedName>
        <fullName evidence="1">Uncharacterized protein</fullName>
    </submittedName>
</protein>
<evidence type="ECO:0000313" key="1">
    <source>
        <dbReference type="EMBL" id="MBS4102433.1"/>
    </source>
</evidence>